<gene>
    <name evidence="2" type="ORF">CERSUDRAFT_122223</name>
</gene>
<feature type="region of interest" description="Disordered" evidence="1">
    <location>
        <begin position="1"/>
        <end position="99"/>
    </location>
</feature>
<evidence type="ECO:0000256" key="1">
    <source>
        <dbReference type="SAM" id="MobiDB-lite"/>
    </source>
</evidence>
<evidence type="ECO:0000313" key="2">
    <source>
        <dbReference type="EMBL" id="EMD40153.1"/>
    </source>
</evidence>
<name>M2QSZ0_CERS8</name>
<accession>M2QSZ0</accession>
<feature type="compositionally biased region" description="Polar residues" evidence="1">
    <location>
        <begin position="47"/>
        <end position="65"/>
    </location>
</feature>
<dbReference type="Proteomes" id="UP000016930">
    <property type="component" value="Unassembled WGS sequence"/>
</dbReference>
<feature type="compositionally biased region" description="Basic residues" evidence="1">
    <location>
        <begin position="17"/>
        <end position="26"/>
    </location>
</feature>
<evidence type="ECO:0000313" key="3">
    <source>
        <dbReference type="Proteomes" id="UP000016930"/>
    </source>
</evidence>
<dbReference type="EMBL" id="KB445793">
    <property type="protein sequence ID" value="EMD40153.1"/>
    <property type="molecule type" value="Genomic_DNA"/>
</dbReference>
<feature type="compositionally biased region" description="Polar residues" evidence="1">
    <location>
        <begin position="126"/>
        <end position="137"/>
    </location>
</feature>
<organism evidence="2 3">
    <name type="scientific">Ceriporiopsis subvermispora (strain B)</name>
    <name type="common">White-rot fungus</name>
    <name type="synonym">Gelatoporia subvermispora</name>
    <dbReference type="NCBI Taxonomy" id="914234"/>
    <lineage>
        <taxon>Eukaryota</taxon>
        <taxon>Fungi</taxon>
        <taxon>Dikarya</taxon>
        <taxon>Basidiomycota</taxon>
        <taxon>Agaricomycotina</taxon>
        <taxon>Agaricomycetes</taxon>
        <taxon>Polyporales</taxon>
        <taxon>Gelatoporiaceae</taxon>
        <taxon>Gelatoporia</taxon>
    </lineage>
</organism>
<protein>
    <submittedName>
        <fullName evidence="2">Uncharacterized protein</fullName>
    </submittedName>
</protein>
<feature type="region of interest" description="Disordered" evidence="1">
    <location>
        <begin position="118"/>
        <end position="137"/>
    </location>
</feature>
<reference evidence="2 3" key="1">
    <citation type="journal article" date="2012" name="Proc. Natl. Acad. Sci. U.S.A.">
        <title>Comparative genomics of Ceriporiopsis subvermispora and Phanerochaete chrysosporium provide insight into selective ligninolysis.</title>
        <authorList>
            <person name="Fernandez-Fueyo E."/>
            <person name="Ruiz-Duenas F.J."/>
            <person name="Ferreira P."/>
            <person name="Floudas D."/>
            <person name="Hibbett D.S."/>
            <person name="Canessa P."/>
            <person name="Larrondo L.F."/>
            <person name="James T.Y."/>
            <person name="Seelenfreund D."/>
            <person name="Lobos S."/>
            <person name="Polanco R."/>
            <person name="Tello M."/>
            <person name="Honda Y."/>
            <person name="Watanabe T."/>
            <person name="Watanabe T."/>
            <person name="Ryu J.S."/>
            <person name="Kubicek C.P."/>
            <person name="Schmoll M."/>
            <person name="Gaskell J."/>
            <person name="Hammel K.E."/>
            <person name="St John F.J."/>
            <person name="Vanden Wymelenberg A."/>
            <person name="Sabat G."/>
            <person name="Splinter BonDurant S."/>
            <person name="Syed K."/>
            <person name="Yadav J.S."/>
            <person name="Doddapaneni H."/>
            <person name="Subramanian V."/>
            <person name="Lavin J.L."/>
            <person name="Oguiza J.A."/>
            <person name="Perez G."/>
            <person name="Pisabarro A.G."/>
            <person name="Ramirez L."/>
            <person name="Santoyo F."/>
            <person name="Master E."/>
            <person name="Coutinho P.M."/>
            <person name="Henrissat B."/>
            <person name="Lombard V."/>
            <person name="Magnuson J.K."/>
            <person name="Kuees U."/>
            <person name="Hori C."/>
            <person name="Igarashi K."/>
            <person name="Samejima M."/>
            <person name="Held B.W."/>
            <person name="Barry K.W."/>
            <person name="LaButti K.M."/>
            <person name="Lapidus A."/>
            <person name="Lindquist E.A."/>
            <person name="Lucas S.M."/>
            <person name="Riley R."/>
            <person name="Salamov A.A."/>
            <person name="Hoffmeister D."/>
            <person name="Schwenk D."/>
            <person name="Hadar Y."/>
            <person name="Yarden O."/>
            <person name="de Vries R.P."/>
            <person name="Wiebenga A."/>
            <person name="Stenlid J."/>
            <person name="Eastwood D."/>
            <person name="Grigoriev I.V."/>
            <person name="Berka R.M."/>
            <person name="Blanchette R.A."/>
            <person name="Kersten P."/>
            <person name="Martinez A.T."/>
            <person name="Vicuna R."/>
            <person name="Cullen D."/>
        </authorList>
    </citation>
    <scope>NUCLEOTIDE SEQUENCE [LARGE SCALE GENOMIC DNA]</scope>
    <source>
        <strain evidence="2 3">B</strain>
    </source>
</reference>
<dbReference type="AlphaFoldDB" id="M2QSZ0"/>
<sequence>MLVEIKFPVQPTSNGSSRKRGSRHSGRNSEDPLARPTGYAVWGRGGQTSMRQSGSISVGEAQSQSKPRHTTIVIPAEASTSRQESDHDAGGETPYQGGLTHVSLWMPKELVDELPELRKHRDHFDTSSGRDQTGSTEDMQDIIPALTNPGRTQQQSHCREISPRAAANTYMRGKAADISSVHDEVGATLFPPPPLVLRSHQESTHCKGHVAAFGHALNLESPLPHDQASWAPKIDRGHASRDSDNTFILVLHRDQIGPCHHTQLEAQVANPEWGRYGSHRSRFD</sequence>
<keyword evidence="3" id="KW-1185">Reference proteome</keyword>
<proteinExistence type="predicted"/>
<dbReference type="HOGENOM" id="CLU_980051_0_0_1"/>